<protein>
    <submittedName>
        <fullName evidence="2">TMF_TATA_bd domain-containing protein</fullName>
    </submittedName>
</protein>
<dbReference type="WBParaSite" id="EN70_9565">
    <property type="protein sequence ID" value="EN70_9565"/>
    <property type="gene ID" value="EN70_9565"/>
</dbReference>
<organism evidence="1 2">
    <name type="scientific">Loa loa</name>
    <name type="common">Eye worm</name>
    <name type="synonym">Filaria loa</name>
    <dbReference type="NCBI Taxonomy" id="7209"/>
    <lineage>
        <taxon>Eukaryota</taxon>
        <taxon>Metazoa</taxon>
        <taxon>Ecdysozoa</taxon>
        <taxon>Nematoda</taxon>
        <taxon>Chromadorea</taxon>
        <taxon>Rhabditida</taxon>
        <taxon>Spirurina</taxon>
        <taxon>Spiruromorpha</taxon>
        <taxon>Filarioidea</taxon>
        <taxon>Onchocercidae</taxon>
        <taxon>Loa</taxon>
    </lineage>
</organism>
<dbReference type="AlphaFoldDB" id="A0A1I7W4L5"/>
<reference evidence="2" key="2">
    <citation type="submission" date="2016-11" db="UniProtKB">
        <authorList>
            <consortium name="WormBaseParasite"/>
        </authorList>
    </citation>
    <scope>IDENTIFICATION</scope>
</reference>
<keyword evidence="1" id="KW-1185">Reference proteome</keyword>
<reference evidence="1" key="1">
    <citation type="submission" date="2012-04" db="EMBL/GenBank/DDBJ databases">
        <title>The Genome Sequence of Loa loa.</title>
        <authorList>
            <consortium name="The Broad Institute Genome Sequencing Platform"/>
            <consortium name="Broad Institute Genome Sequencing Center for Infectious Disease"/>
            <person name="Nutman T.B."/>
            <person name="Fink D.L."/>
            <person name="Russ C."/>
            <person name="Young S."/>
            <person name="Zeng Q."/>
            <person name="Gargeya S."/>
            <person name="Alvarado L."/>
            <person name="Berlin A."/>
            <person name="Chapman S.B."/>
            <person name="Chen Z."/>
            <person name="Freedman E."/>
            <person name="Gellesch M."/>
            <person name="Goldberg J."/>
            <person name="Griggs A."/>
            <person name="Gujja S."/>
            <person name="Heilman E.R."/>
            <person name="Heiman D."/>
            <person name="Howarth C."/>
            <person name="Mehta T."/>
            <person name="Neiman D."/>
            <person name="Pearson M."/>
            <person name="Roberts A."/>
            <person name="Saif S."/>
            <person name="Shea T."/>
            <person name="Shenoy N."/>
            <person name="Sisk P."/>
            <person name="Stolte C."/>
            <person name="Sykes S."/>
            <person name="White J."/>
            <person name="Yandava C."/>
            <person name="Haas B."/>
            <person name="Henn M.R."/>
            <person name="Nusbaum C."/>
            <person name="Birren B."/>
        </authorList>
    </citation>
    <scope>NUCLEOTIDE SEQUENCE [LARGE SCALE GENOMIC DNA]</scope>
</reference>
<accession>A0A1I7W4L5</accession>
<name>A0A1I7W4L5_LOALO</name>
<evidence type="ECO:0000313" key="1">
    <source>
        <dbReference type="Proteomes" id="UP000095285"/>
    </source>
</evidence>
<sequence>MSEKAKDIRATKRVNKPIQAIKRLKDHFHKLGKKNKSAAADTVSPVIRKADVPNGTTDASRTTDTSRSIIAHSVESICNVEPSHETIIGRNIGPSRETIINRNVEPSRETIISRSVEPIELRVINVSSNSEPIRNADLSRNIVTPKNMNHSQNSAIIHNSTTDIQMPNTSCSTIGDISRHPDVPSVVDPFHMNDLSRDMEISRNAEMVCNIDVSGNIKETSKSGELTGKSTDITRGKSLLNVQKSPPEKTNQLQRLRASQSLLMNTDDIKAMKVELPEKIEVEKLSDGAIEQQLTSLNQRLKILIDENEKANKREEELFTIKNQILAKIDVVKKQIGEAMDHYRDIARVCHEKIEKEEILQNESEIRERAFDIDDSVTSADIVKVSSAHPDGSGKLPLPAIYVYV</sequence>
<evidence type="ECO:0000313" key="2">
    <source>
        <dbReference type="WBParaSite" id="EN70_9565"/>
    </source>
</evidence>
<proteinExistence type="predicted"/>
<dbReference type="Proteomes" id="UP000095285">
    <property type="component" value="Unassembled WGS sequence"/>
</dbReference>